<gene>
    <name evidence="1" type="ORF">PYS61_01135</name>
</gene>
<name>A0ABY8C5B0_9FIRM</name>
<proteinExistence type="predicted"/>
<dbReference type="EMBL" id="CP118868">
    <property type="protein sequence ID" value="WEG35797.1"/>
    <property type="molecule type" value="Genomic_DNA"/>
</dbReference>
<reference evidence="1 2" key="1">
    <citation type="submission" date="2023-02" db="EMBL/GenBank/DDBJ databases">
        <title>Novel Oscillospiraceae bacterial genomes.</title>
        <authorList>
            <person name="Srinivasan S."/>
            <person name="Austin M.N."/>
            <person name="Fiedler T.L."/>
            <person name="Strenk S.M."/>
            <person name="Agnew K.J."/>
            <person name="Nagana Gowda G.A."/>
            <person name="Raftery D."/>
            <person name="Beamer M.A."/>
            <person name="Achilles S.L."/>
            <person name="Wiesenfeld H.C."/>
            <person name="Fredricks D.N."/>
            <person name="Hillier S.L."/>
        </authorList>
    </citation>
    <scope>NUCLEOTIDE SEQUENCE [LARGE SCALE GENOMIC DNA]</scope>
    <source>
        <strain evidence="1 2">CHIC02 1186E3-8</strain>
    </source>
</reference>
<organism evidence="1 2">
    <name type="scientific">Amygdalobacter indicium</name>
    <dbReference type="NCBI Taxonomy" id="3029272"/>
    <lineage>
        <taxon>Bacteria</taxon>
        <taxon>Bacillati</taxon>
        <taxon>Bacillota</taxon>
        <taxon>Clostridia</taxon>
        <taxon>Eubacteriales</taxon>
        <taxon>Oscillospiraceae</taxon>
        <taxon>Amygdalobacter</taxon>
    </lineage>
</organism>
<protein>
    <submittedName>
        <fullName evidence="1">Uncharacterized protein</fullName>
    </submittedName>
</protein>
<sequence>MPRRELNERTTAAAVYISNHIGDWTAAHFPFADTVDNRTELMVLSSFSPLFLPCSRVCIAANRVYRRYGNCFLEQMQTPIQIHINNNYKKAIEGNDFFISFFLGGKHAENQKFGN</sequence>
<evidence type="ECO:0000313" key="1">
    <source>
        <dbReference type="EMBL" id="WEG35797.1"/>
    </source>
</evidence>
<dbReference type="RefSeq" id="WP_315571896.1">
    <property type="nucleotide sequence ID" value="NZ_CP118868.1"/>
</dbReference>
<accession>A0ABY8C5B0</accession>
<dbReference type="Proteomes" id="UP001220478">
    <property type="component" value="Chromosome"/>
</dbReference>
<evidence type="ECO:0000313" key="2">
    <source>
        <dbReference type="Proteomes" id="UP001220478"/>
    </source>
</evidence>
<keyword evidence="2" id="KW-1185">Reference proteome</keyword>